<gene>
    <name evidence="9" type="ORF">GCM10010993_27470</name>
</gene>
<sequence>MLKRFYRFIGKSTGSAVLALAVVAISCQDNIEQPLLENDFELLESQRGTIIPGSYIVVLNPSSINFRKDGSYAEVNAFARKNAESLLMKYKISSDKLEYAFGSALDGFAVKLSDSEFSALSQDPSIAYIEADQIVTISQGRPGGGNGGGGGSTSPSQTIPYGITRVGGGQTFTGSKKAWVIDTGIQMNHPDLNVDQTIGFSAFTKGKDASLDDGNGHGTHVAGTIAAINNDIGVVGVAAGAVVVSIKVLDSRGSGSNAGVIAGVDYVAANASSGDVANMSLGGGASTALDNAVLAAANNGIKFVVAAGNSGANANNFSPARVNGPNIFTISAMNNTDTWASFSNFGNPPVDYCAPGVGINSTWISSGYRAISGTSMAAPHAAGVLMWGNPSTDGFVKNDPDGNPDPIIVR</sequence>
<dbReference type="EMBL" id="BMFD01000011">
    <property type="protein sequence ID" value="GGC47351.1"/>
    <property type="molecule type" value="Genomic_DNA"/>
</dbReference>
<evidence type="ECO:0000256" key="2">
    <source>
        <dbReference type="ARBA" id="ARBA00022670"/>
    </source>
</evidence>
<evidence type="ECO:0000256" key="5">
    <source>
        <dbReference type="PROSITE-ProRule" id="PRU01240"/>
    </source>
</evidence>
<feature type="active site" description="Charge relay system" evidence="5">
    <location>
        <position position="182"/>
    </location>
</feature>
<proteinExistence type="inferred from homology"/>
<dbReference type="PROSITE" id="PS00138">
    <property type="entry name" value="SUBTILASE_SER"/>
    <property type="match status" value="1"/>
</dbReference>
<reference evidence="10" key="1">
    <citation type="journal article" date="2019" name="Int. J. Syst. Evol. Microbiol.">
        <title>The Global Catalogue of Microorganisms (GCM) 10K type strain sequencing project: providing services to taxonomists for standard genome sequencing and annotation.</title>
        <authorList>
            <consortium name="The Broad Institute Genomics Platform"/>
            <consortium name="The Broad Institute Genome Sequencing Center for Infectious Disease"/>
            <person name="Wu L."/>
            <person name="Ma J."/>
        </authorList>
    </citation>
    <scope>NUCLEOTIDE SEQUENCE [LARGE SCALE GENOMIC DNA]</scope>
    <source>
        <strain evidence="10">CGMCC 1.12479</strain>
    </source>
</reference>
<dbReference type="PROSITE" id="PS51257">
    <property type="entry name" value="PROKAR_LIPOPROTEIN"/>
    <property type="match status" value="1"/>
</dbReference>
<evidence type="ECO:0000256" key="1">
    <source>
        <dbReference type="ARBA" id="ARBA00011073"/>
    </source>
</evidence>
<evidence type="ECO:0000256" key="4">
    <source>
        <dbReference type="ARBA" id="ARBA00022825"/>
    </source>
</evidence>
<dbReference type="Pfam" id="PF05922">
    <property type="entry name" value="Inhibitor_I9"/>
    <property type="match status" value="1"/>
</dbReference>
<dbReference type="InterPro" id="IPR000209">
    <property type="entry name" value="Peptidase_S8/S53_dom"/>
</dbReference>
<dbReference type="Gene3D" id="3.30.70.80">
    <property type="entry name" value="Peptidase S8 propeptide/proteinase inhibitor I9"/>
    <property type="match status" value="1"/>
</dbReference>
<dbReference type="InterPro" id="IPR015500">
    <property type="entry name" value="Peptidase_S8_subtilisin-rel"/>
</dbReference>
<dbReference type="InterPro" id="IPR023827">
    <property type="entry name" value="Peptidase_S8_Asp-AS"/>
</dbReference>
<dbReference type="InterPro" id="IPR036852">
    <property type="entry name" value="Peptidase_S8/S53_dom_sf"/>
</dbReference>
<dbReference type="PROSITE" id="PS00136">
    <property type="entry name" value="SUBTILASE_ASP"/>
    <property type="match status" value="1"/>
</dbReference>
<comment type="similarity">
    <text evidence="1 5 6">Belongs to the peptidase S8 family.</text>
</comment>
<feature type="active site" description="Charge relay system" evidence="5">
    <location>
        <position position="375"/>
    </location>
</feature>
<organism evidence="9 10">
    <name type="scientific">Belliella aquatica</name>
    <dbReference type="NCBI Taxonomy" id="1323734"/>
    <lineage>
        <taxon>Bacteria</taxon>
        <taxon>Pseudomonadati</taxon>
        <taxon>Bacteroidota</taxon>
        <taxon>Cytophagia</taxon>
        <taxon>Cytophagales</taxon>
        <taxon>Cyclobacteriaceae</taxon>
        <taxon>Belliella</taxon>
    </lineage>
</organism>
<keyword evidence="3 5" id="KW-0378">Hydrolase</keyword>
<dbReference type="PROSITE" id="PS51892">
    <property type="entry name" value="SUBTILASE"/>
    <property type="match status" value="1"/>
</dbReference>
<comment type="caution">
    <text evidence="9">The sequence shown here is derived from an EMBL/GenBank/DDBJ whole genome shotgun (WGS) entry which is preliminary data.</text>
</comment>
<dbReference type="InterPro" id="IPR050131">
    <property type="entry name" value="Peptidase_S8_subtilisin-like"/>
</dbReference>
<dbReference type="InterPro" id="IPR010259">
    <property type="entry name" value="S8pro/Inhibitor_I9"/>
</dbReference>
<feature type="domain" description="Inhibitor I9" evidence="8">
    <location>
        <begin position="54"/>
        <end position="137"/>
    </location>
</feature>
<feature type="active site" description="Charge relay system" evidence="5">
    <location>
        <position position="217"/>
    </location>
</feature>
<keyword evidence="10" id="KW-1185">Reference proteome</keyword>
<keyword evidence="4 5" id="KW-0720">Serine protease</keyword>
<keyword evidence="2 5" id="KW-0645">Protease</keyword>
<accession>A0ABQ1MVE6</accession>
<dbReference type="PANTHER" id="PTHR43806:SF11">
    <property type="entry name" value="CEREVISIN-RELATED"/>
    <property type="match status" value="1"/>
</dbReference>
<evidence type="ECO:0000259" key="8">
    <source>
        <dbReference type="Pfam" id="PF05922"/>
    </source>
</evidence>
<evidence type="ECO:0000313" key="10">
    <source>
        <dbReference type="Proteomes" id="UP000635885"/>
    </source>
</evidence>
<evidence type="ECO:0000256" key="6">
    <source>
        <dbReference type="RuleBase" id="RU003355"/>
    </source>
</evidence>
<dbReference type="SUPFAM" id="SSF54897">
    <property type="entry name" value="Protease propeptides/inhibitors"/>
    <property type="match status" value="1"/>
</dbReference>
<evidence type="ECO:0000259" key="7">
    <source>
        <dbReference type="Pfam" id="PF00082"/>
    </source>
</evidence>
<dbReference type="InterPro" id="IPR023828">
    <property type="entry name" value="Peptidase_S8_Ser-AS"/>
</dbReference>
<dbReference type="RefSeq" id="WP_229744488.1">
    <property type="nucleotide sequence ID" value="NZ_BMFD01000011.1"/>
</dbReference>
<evidence type="ECO:0000313" key="9">
    <source>
        <dbReference type="EMBL" id="GGC47351.1"/>
    </source>
</evidence>
<dbReference type="InterPro" id="IPR022398">
    <property type="entry name" value="Peptidase_S8_His-AS"/>
</dbReference>
<dbReference type="PANTHER" id="PTHR43806">
    <property type="entry name" value="PEPTIDASE S8"/>
    <property type="match status" value="1"/>
</dbReference>
<evidence type="ECO:0008006" key="11">
    <source>
        <dbReference type="Google" id="ProtNLM"/>
    </source>
</evidence>
<dbReference type="PROSITE" id="PS00137">
    <property type="entry name" value="SUBTILASE_HIS"/>
    <property type="match status" value="1"/>
</dbReference>
<evidence type="ECO:0000256" key="3">
    <source>
        <dbReference type="ARBA" id="ARBA00022801"/>
    </source>
</evidence>
<dbReference type="PRINTS" id="PR00723">
    <property type="entry name" value="SUBTILISIN"/>
</dbReference>
<name>A0ABQ1MVE6_9BACT</name>
<dbReference type="Gene3D" id="3.40.50.200">
    <property type="entry name" value="Peptidase S8/S53 domain"/>
    <property type="match status" value="1"/>
</dbReference>
<feature type="domain" description="Peptidase S8/S53" evidence="7">
    <location>
        <begin position="180"/>
        <end position="385"/>
    </location>
</feature>
<dbReference type="Proteomes" id="UP000635885">
    <property type="component" value="Unassembled WGS sequence"/>
</dbReference>
<dbReference type="Pfam" id="PF00082">
    <property type="entry name" value="Peptidase_S8"/>
    <property type="match status" value="1"/>
</dbReference>
<dbReference type="SUPFAM" id="SSF52743">
    <property type="entry name" value="Subtilisin-like"/>
    <property type="match status" value="1"/>
</dbReference>
<protein>
    <recommendedName>
        <fullName evidence="11">Peptidase inhibitor I9</fullName>
    </recommendedName>
</protein>
<dbReference type="InterPro" id="IPR037045">
    <property type="entry name" value="S8pro/Inhibitor_I9_sf"/>
</dbReference>